<accession>A0A2A2M1D9</accession>
<dbReference type="SUPFAM" id="SSF117281">
    <property type="entry name" value="Kelch motif"/>
    <property type="match status" value="1"/>
</dbReference>
<protein>
    <submittedName>
        <fullName evidence="4">Uncharacterized protein</fullName>
    </submittedName>
</protein>
<evidence type="ECO:0000313" key="4">
    <source>
        <dbReference type="EMBL" id="PAV92361.1"/>
    </source>
</evidence>
<comment type="similarity">
    <text evidence="1">Belongs to the heat shock protein 70 family.</text>
</comment>
<keyword evidence="3" id="KW-0067">ATP-binding</keyword>
<comment type="caution">
    <text evidence="4">The sequence shown here is derived from an EMBL/GenBank/DDBJ whole genome shotgun (WGS) entry which is preliminary data.</text>
</comment>
<dbReference type="AlphaFoldDB" id="A0A2A2M1D9"/>
<keyword evidence="2" id="KW-0547">Nucleotide-binding</keyword>
<dbReference type="InterPro" id="IPR013126">
    <property type="entry name" value="Hsp_70_fam"/>
</dbReference>
<dbReference type="Proteomes" id="UP000218231">
    <property type="component" value="Unassembled WGS sequence"/>
</dbReference>
<evidence type="ECO:0000256" key="3">
    <source>
        <dbReference type="ARBA" id="ARBA00022840"/>
    </source>
</evidence>
<evidence type="ECO:0000256" key="1">
    <source>
        <dbReference type="ARBA" id="ARBA00007381"/>
    </source>
</evidence>
<dbReference type="SUPFAM" id="SSF53067">
    <property type="entry name" value="Actin-like ATPase domain"/>
    <property type="match status" value="1"/>
</dbReference>
<dbReference type="InterPro" id="IPR043129">
    <property type="entry name" value="ATPase_NBD"/>
</dbReference>
<evidence type="ECO:0000256" key="2">
    <source>
        <dbReference type="ARBA" id="ARBA00022741"/>
    </source>
</evidence>
<dbReference type="Gene3D" id="2.120.10.80">
    <property type="entry name" value="Kelch-type beta propeller"/>
    <property type="match status" value="1"/>
</dbReference>
<evidence type="ECO:0000313" key="5">
    <source>
        <dbReference type="Proteomes" id="UP000218231"/>
    </source>
</evidence>
<dbReference type="GO" id="GO:0005524">
    <property type="term" value="F:ATP binding"/>
    <property type="evidence" value="ECO:0007669"/>
    <property type="project" value="UniProtKB-KW"/>
</dbReference>
<sequence length="251" mass="27869">MAGLKLKDLLQEPTAAILAYIKKHKLERSKILVFDFGGGTLDISIAQIKEDGYELKAIAGDSHLDEAVAYGAAIVANAIEKEDKMPLISHLMNKVQQKLNRSLRIEPNGSSTNSSGNKIPFYRASPPEWRSLASIAYHKDKLYYLGGEDSKSNEDTNCVDLLAVGMDRYFDYQTTNENGLKSKTFKSCLCFDPSAPVGERIYRIANMNYARKDHSLVAANGKLYAIGGPEYEFFHLFTFTNENPSALLARG</sequence>
<organism evidence="4 5">
    <name type="scientific">Diploscapter pachys</name>
    <dbReference type="NCBI Taxonomy" id="2018661"/>
    <lineage>
        <taxon>Eukaryota</taxon>
        <taxon>Metazoa</taxon>
        <taxon>Ecdysozoa</taxon>
        <taxon>Nematoda</taxon>
        <taxon>Chromadorea</taxon>
        <taxon>Rhabditida</taxon>
        <taxon>Rhabditina</taxon>
        <taxon>Rhabditomorpha</taxon>
        <taxon>Rhabditoidea</taxon>
        <taxon>Rhabditidae</taxon>
        <taxon>Diploscapter</taxon>
    </lineage>
</organism>
<dbReference type="PANTHER" id="PTHR19375">
    <property type="entry name" value="HEAT SHOCK PROTEIN 70KDA"/>
    <property type="match status" value="1"/>
</dbReference>
<dbReference type="Pfam" id="PF00012">
    <property type="entry name" value="HSP70"/>
    <property type="match status" value="1"/>
</dbReference>
<keyword evidence="5" id="KW-1185">Reference proteome</keyword>
<proteinExistence type="inferred from homology"/>
<dbReference type="InterPro" id="IPR015915">
    <property type="entry name" value="Kelch-typ_b-propeller"/>
</dbReference>
<dbReference type="GO" id="GO:0140662">
    <property type="term" value="F:ATP-dependent protein folding chaperone"/>
    <property type="evidence" value="ECO:0007669"/>
    <property type="project" value="InterPro"/>
</dbReference>
<name>A0A2A2M1D9_9BILA</name>
<gene>
    <name evidence="4" type="ORF">WR25_12582</name>
</gene>
<dbReference type="EMBL" id="LIAE01006231">
    <property type="protein sequence ID" value="PAV92361.1"/>
    <property type="molecule type" value="Genomic_DNA"/>
</dbReference>
<dbReference type="Gene3D" id="3.30.420.40">
    <property type="match status" value="2"/>
</dbReference>
<reference evidence="4 5" key="1">
    <citation type="journal article" date="2017" name="Curr. Biol.">
        <title>Genome architecture and evolution of a unichromosomal asexual nematode.</title>
        <authorList>
            <person name="Fradin H."/>
            <person name="Zegar C."/>
            <person name="Gutwein M."/>
            <person name="Lucas J."/>
            <person name="Kovtun M."/>
            <person name="Corcoran D."/>
            <person name="Baugh L.R."/>
            <person name="Kiontke K."/>
            <person name="Gunsalus K."/>
            <person name="Fitch D.H."/>
            <person name="Piano F."/>
        </authorList>
    </citation>
    <scope>NUCLEOTIDE SEQUENCE [LARGE SCALE GENOMIC DNA]</scope>
    <source>
        <strain evidence="4">PF1309</strain>
    </source>
</reference>